<dbReference type="InterPro" id="IPR033647">
    <property type="entry name" value="Aar2_N"/>
</dbReference>
<evidence type="ECO:0008006" key="7">
    <source>
        <dbReference type="Google" id="ProtNLM"/>
    </source>
</evidence>
<dbReference type="GO" id="GO:0000244">
    <property type="term" value="P:spliceosomal tri-snRNP complex assembly"/>
    <property type="evidence" value="ECO:0007669"/>
    <property type="project" value="TreeGrafter"/>
</dbReference>
<dbReference type="PANTHER" id="PTHR12689">
    <property type="entry name" value="A1 CISTRON SPLICING FACTOR AAR2-RELATED"/>
    <property type="match status" value="1"/>
</dbReference>
<dbReference type="Pfam" id="PF20981">
    <property type="entry name" value="AAR2_1st"/>
    <property type="match status" value="1"/>
</dbReference>
<dbReference type="InterPro" id="IPR033648">
    <property type="entry name" value="AAR2_C"/>
</dbReference>
<dbReference type="InterPro" id="IPR007946">
    <property type="entry name" value="AAR2"/>
</dbReference>
<comment type="caution">
    <text evidence="5">The sequence shown here is derived from an EMBL/GenBank/DDBJ whole genome shotgun (WGS) entry which is preliminary data.</text>
</comment>
<evidence type="ECO:0000259" key="3">
    <source>
        <dbReference type="Pfam" id="PF05282"/>
    </source>
</evidence>
<evidence type="ECO:0000256" key="2">
    <source>
        <dbReference type="SAM" id="MobiDB-lite"/>
    </source>
</evidence>
<feature type="compositionally biased region" description="Polar residues" evidence="2">
    <location>
        <begin position="188"/>
        <end position="199"/>
    </location>
</feature>
<evidence type="ECO:0000256" key="1">
    <source>
        <dbReference type="ARBA" id="ARBA00006281"/>
    </source>
</evidence>
<dbReference type="AlphaFoldDB" id="A0A5C3FGF3"/>
<keyword evidence="6" id="KW-1185">Reference proteome</keyword>
<dbReference type="Proteomes" id="UP000325008">
    <property type="component" value="Unassembled WGS sequence"/>
</dbReference>
<accession>A0A5C3FGF3</accession>
<feature type="domain" description="AAR2 C-terminal" evidence="3">
    <location>
        <begin position="282"/>
        <end position="491"/>
    </location>
</feature>
<dbReference type="OrthoDB" id="201752at2759"/>
<feature type="domain" description="AAR2 N-terminal" evidence="4">
    <location>
        <begin position="9"/>
        <end position="165"/>
    </location>
</feature>
<feature type="region of interest" description="Disordered" evidence="2">
    <location>
        <begin position="187"/>
        <end position="262"/>
    </location>
</feature>
<dbReference type="InterPro" id="IPR038514">
    <property type="entry name" value="AAR2_C_sf"/>
</dbReference>
<dbReference type="CDD" id="cd13778">
    <property type="entry name" value="Aar2_C"/>
    <property type="match status" value="1"/>
</dbReference>
<dbReference type="PANTHER" id="PTHR12689:SF4">
    <property type="entry name" value="PROTEIN AAR2 HOMOLOG"/>
    <property type="match status" value="1"/>
</dbReference>
<evidence type="ECO:0000313" key="5">
    <source>
        <dbReference type="EMBL" id="SPO43438.1"/>
    </source>
</evidence>
<protein>
    <recommendedName>
        <fullName evidence="7">A1 cistron-splicing factor</fullName>
    </recommendedName>
</protein>
<comment type="similarity">
    <text evidence="1">Belongs to the AAR2 family.</text>
</comment>
<name>A0A5C3FGF3_PSEA2</name>
<evidence type="ECO:0000259" key="4">
    <source>
        <dbReference type="Pfam" id="PF20981"/>
    </source>
</evidence>
<dbReference type="Gene3D" id="1.25.40.550">
    <property type="entry name" value="Aar2, C-terminal domain-like"/>
    <property type="match status" value="1"/>
</dbReference>
<dbReference type="CDD" id="cd13777">
    <property type="entry name" value="Aar2_N"/>
    <property type="match status" value="1"/>
</dbReference>
<evidence type="ECO:0000313" key="6">
    <source>
        <dbReference type="Proteomes" id="UP000325008"/>
    </source>
</evidence>
<gene>
    <name evidence="5" type="ORF">PSANT_01123</name>
</gene>
<dbReference type="Pfam" id="PF05282">
    <property type="entry name" value="AAR2"/>
    <property type="match status" value="1"/>
</dbReference>
<sequence length="518" mass="56178">MTSRQGKDGAVLILNGLPARTQLVLDAHPQAYVINDQFAGIKSLAPGWHCISWTLASEPSNEADAGGPSVEGSIRNVTLRYFESAEIAVRDLDRIHQRLVVPNSDAASSTARYRAMGVSRSYNAGTSQQLQTVVSQEVLESVQSRLLPAPEEAQQRWRKATRHLGCAGGAIGCKVVARVVGVDLESGDASTDSLASGLSGSEDPGEKVAFERTGNVGRNENGMMVWGKSQPAPSHVEVESDGEGSEDETAESTSGVVDRKRKRVENHAAEGAEESDDGVLLFTAFDLRRSWPPNAVGAELTRWSQDKSWLLRDVAARAHQGLVSEGDTKSEWYLPLLCELELAFVLFVMASNVHAWDEWKDLLSLFCRAASIIGSQSAFHLHPASIDASSTQPMDVDVEQVKVDAHVAFLDTLAAQLDLLDGDFWSNQSTAKEEQAVLKELDVLRANIARSLALAGTFEAGGGDEEGRARLVAAWRKVSHLAVSKFGWQLDRRLDEEAEIEDDIEAEEGEDAPVIVDI</sequence>
<organism evidence="5 6">
    <name type="scientific">Pseudozyma antarctica</name>
    <name type="common">Yeast</name>
    <name type="synonym">Candida antarctica</name>
    <dbReference type="NCBI Taxonomy" id="84753"/>
    <lineage>
        <taxon>Eukaryota</taxon>
        <taxon>Fungi</taxon>
        <taxon>Dikarya</taxon>
        <taxon>Basidiomycota</taxon>
        <taxon>Ustilaginomycotina</taxon>
        <taxon>Ustilaginomycetes</taxon>
        <taxon>Ustilaginales</taxon>
        <taxon>Ustilaginaceae</taxon>
        <taxon>Moesziomyces</taxon>
    </lineage>
</organism>
<reference evidence="5" key="1">
    <citation type="submission" date="2018-03" db="EMBL/GenBank/DDBJ databases">
        <authorList>
            <person name="Guldener U."/>
        </authorList>
    </citation>
    <scope>NUCLEOTIDE SEQUENCE [LARGE SCALE GENOMIC DNA]</scope>
    <source>
        <strain evidence="5">ATCC34888</strain>
    </source>
</reference>
<dbReference type="EMBL" id="OOIQ01000002">
    <property type="protein sequence ID" value="SPO43438.1"/>
    <property type="molecule type" value="Genomic_DNA"/>
</dbReference>
<proteinExistence type="inferred from homology"/>
<feature type="compositionally biased region" description="Acidic residues" evidence="2">
    <location>
        <begin position="239"/>
        <end position="250"/>
    </location>
</feature>